<evidence type="ECO:0000313" key="1">
    <source>
        <dbReference type="EMBL" id="KAF1304097.1"/>
    </source>
</evidence>
<proteinExistence type="predicted"/>
<dbReference type="EMBL" id="MAEL01000035">
    <property type="protein sequence ID" value="KAF1304097.1"/>
    <property type="molecule type" value="Genomic_DNA"/>
</dbReference>
<accession>A0ABQ6YZQ7</accession>
<organism evidence="1 2">
    <name type="scientific">Candidatus Enterococcus willemsii</name>
    <dbReference type="NCBI Taxonomy" id="1857215"/>
    <lineage>
        <taxon>Bacteria</taxon>
        <taxon>Bacillati</taxon>
        <taxon>Bacillota</taxon>
        <taxon>Bacilli</taxon>
        <taxon>Lactobacillales</taxon>
        <taxon>Enterococcaceae</taxon>
        <taxon>Enterococcus</taxon>
    </lineage>
</organism>
<protein>
    <submittedName>
        <fullName evidence="1">Uncharacterized protein</fullName>
    </submittedName>
</protein>
<dbReference type="RefSeq" id="WP_161901968.1">
    <property type="nucleotide sequence ID" value="NZ_MAEL01000035.1"/>
</dbReference>
<comment type="caution">
    <text evidence="1">The sequence shown here is derived from an EMBL/GenBank/DDBJ whole genome shotgun (WGS) entry which is preliminary data.</text>
</comment>
<keyword evidence="2" id="KW-1185">Reference proteome</keyword>
<dbReference type="Proteomes" id="UP000782705">
    <property type="component" value="Unassembled WGS sequence"/>
</dbReference>
<reference evidence="1 2" key="1">
    <citation type="submission" date="2016-06" db="EMBL/GenBank/DDBJ databases">
        <title>Four novel species of enterococci isolated from chicken manure.</title>
        <authorList>
            <person name="Van Tyne D."/>
        </authorList>
    </citation>
    <scope>NUCLEOTIDE SEQUENCE [LARGE SCALE GENOMIC DNA]</scope>
    <source>
        <strain evidence="1 2">CU12B</strain>
    </source>
</reference>
<sequence>MKSINLQKWTFHYDPNSIAAIASDDKIVFLTKEYDELHLVIEIEAGLLVFQPRWNSKTTKLDTHTFLVERSYE</sequence>
<gene>
    <name evidence="1" type="ORF">BAU17_04175</name>
</gene>
<name>A0ABQ6YZQ7_9ENTE</name>
<evidence type="ECO:0000313" key="2">
    <source>
        <dbReference type="Proteomes" id="UP000782705"/>
    </source>
</evidence>